<dbReference type="Proteomes" id="UP000054270">
    <property type="component" value="Unassembled WGS sequence"/>
</dbReference>
<feature type="compositionally biased region" description="Polar residues" evidence="1">
    <location>
        <begin position="246"/>
        <end position="257"/>
    </location>
</feature>
<feature type="region of interest" description="Disordered" evidence="1">
    <location>
        <begin position="292"/>
        <end position="321"/>
    </location>
</feature>
<accession>A0A0D2PFH8</accession>
<proteinExistence type="predicted"/>
<organism evidence="2 3">
    <name type="scientific">Hypholoma sublateritium (strain FD-334 SS-4)</name>
    <dbReference type="NCBI Taxonomy" id="945553"/>
    <lineage>
        <taxon>Eukaryota</taxon>
        <taxon>Fungi</taxon>
        <taxon>Dikarya</taxon>
        <taxon>Basidiomycota</taxon>
        <taxon>Agaricomycotina</taxon>
        <taxon>Agaricomycetes</taxon>
        <taxon>Agaricomycetidae</taxon>
        <taxon>Agaricales</taxon>
        <taxon>Agaricineae</taxon>
        <taxon>Strophariaceae</taxon>
        <taxon>Hypholoma</taxon>
    </lineage>
</organism>
<feature type="region of interest" description="Disordered" evidence="1">
    <location>
        <begin position="385"/>
        <end position="495"/>
    </location>
</feature>
<sequence>MSAAPAISDQATENNQRLFKRYARIFSNADPTTYAQHAQKLSVWLSDYKAYYVTARPEIIKLLLVAQGTLRRALGIPIEFSFAFNIHDYPQNPYVDPYTLLVKSIMPYSQMFLEPSLAAHIRALQHTIADPTTAVNQSYHQHLLPSSSELLGPSDISRMHAPLHGNGTGDPDIEIIENPNVPTVVPITTQNASQSSSVLKPPNAAVPVRRAKKRKTLDLDALAQTDIQGLISKQEKAAQPSRDIAASQSTPQPQLTGQPMEIEINPNSTVGSQLMAAPNASTVQNATMEQTGATMAPTGPPLQQDVQVDSKNDTEKNLPPSEPTIAVAEELILTQDNLPEALEVPDVPMEVDHVQVKPIHQVEPTREDSQHMDMDVDNLQSLTEAGNSHNAEDSPHPSSAAQETENQRSPSIIIPPVSVPQPASPPQLSGPTGLSNDTIPVSDEIGSQDQVQGCPIPLQTPQKPNTVESNSTEKHSSEMDTSTGETTQDPAPITEISGTATSRSEADDLEKTAQIQPPVTSIAHPVLDPSIIFTSEMRVVASEKGRKESVATRMKFDIPETDFQLLLAWVGRSSHQSIEKLRSSVCLSLGCYLTEELHKNCEKEGNDVFEQGVFRARSTWPVNGALVMNVELAGSRQALPLAPPIQVTPDNLVDISTFLAVGPNVCELRQYQDLSQYTFVLHAHYPTRAQLSHVEEQWKKNREWQDWIRHMTRPLKVPLRPTA</sequence>
<dbReference type="AlphaFoldDB" id="A0A0D2PFH8"/>
<feature type="compositionally biased region" description="Polar residues" evidence="1">
    <location>
        <begin position="396"/>
        <end position="408"/>
    </location>
</feature>
<evidence type="ECO:0000256" key="1">
    <source>
        <dbReference type="SAM" id="MobiDB-lite"/>
    </source>
</evidence>
<dbReference type="EMBL" id="KN817524">
    <property type="protein sequence ID" value="KJA27296.1"/>
    <property type="molecule type" value="Genomic_DNA"/>
</dbReference>
<protein>
    <submittedName>
        <fullName evidence="2">Uncharacterized protein</fullName>
    </submittedName>
</protein>
<evidence type="ECO:0000313" key="2">
    <source>
        <dbReference type="EMBL" id="KJA27296.1"/>
    </source>
</evidence>
<gene>
    <name evidence="2" type="ORF">HYPSUDRAFT_212475</name>
</gene>
<keyword evidence="3" id="KW-1185">Reference proteome</keyword>
<feature type="compositionally biased region" description="Polar residues" evidence="1">
    <location>
        <begin position="429"/>
        <end position="451"/>
    </location>
</feature>
<feature type="compositionally biased region" description="Polar residues" evidence="1">
    <location>
        <begin position="479"/>
        <end position="489"/>
    </location>
</feature>
<dbReference type="OrthoDB" id="3040699at2759"/>
<reference evidence="3" key="1">
    <citation type="submission" date="2014-04" db="EMBL/GenBank/DDBJ databases">
        <title>Evolutionary Origins and Diversification of the Mycorrhizal Mutualists.</title>
        <authorList>
            <consortium name="DOE Joint Genome Institute"/>
            <consortium name="Mycorrhizal Genomics Consortium"/>
            <person name="Kohler A."/>
            <person name="Kuo A."/>
            <person name="Nagy L.G."/>
            <person name="Floudas D."/>
            <person name="Copeland A."/>
            <person name="Barry K.W."/>
            <person name="Cichocki N."/>
            <person name="Veneault-Fourrey C."/>
            <person name="LaButti K."/>
            <person name="Lindquist E.A."/>
            <person name="Lipzen A."/>
            <person name="Lundell T."/>
            <person name="Morin E."/>
            <person name="Murat C."/>
            <person name="Riley R."/>
            <person name="Ohm R."/>
            <person name="Sun H."/>
            <person name="Tunlid A."/>
            <person name="Henrissat B."/>
            <person name="Grigoriev I.V."/>
            <person name="Hibbett D.S."/>
            <person name="Martin F."/>
        </authorList>
    </citation>
    <scope>NUCLEOTIDE SEQUENCE [LARGE SCALE GENOMIC DNA]</scope>
    <source>
        <strain evidence="3">FD-334 SS-4</strain>
    </source>
</reference>
<feature type="region of interest" description="Disordered" evidence="1">
    <location>
        <begin position="233"/>
        <end position="258"/>
    </location>
</feature>
<evidence type="ECO:0000313" key="3">
    <source>
        <dbReference type="Proteomes" id="UP000054270"/>
    </source>
</evidence>
<feature type="compositionally biased region" description="Polar residues" evidence="1">
    <location>
        <begin position="459"/>
        <end position="470"/>
    </location>
</feature>
<dbReference type="OMA" id="CLSLGCY"/>
<name>A0A0D2PFH8_HYPSF</name>
<dbReference type="STRING" id="945553.A0A0D2PFH8"/>